<sequence>MSYEYDYEQRRIYKEWAAHQIGIEQFRSDATTIAVLKEKQIVGVTVFDTFASDDCQIHVASDGSRRWLTRDYMRMVFAYPFVQLRFKRITSFVPESNVASARFCAHMGFREEGRLREAGLHGEDIIVFGLLRRECRWLTSSLINL</sequence>
<organism evidence="1 2">
    <name type="scientific">Ochrobactrum phage POI1126</name>
    <dbReference type="NCBI Taxonomy" id="1932118"/>
    <lineage>
        <taxon>Viruses</taxon>
        <taxon>Duplodnaviria</taxon>
        <taxon>Heunggongvirae</taxon>
        <taxon>Uroviricota</taxon>
        <taxon>Caudoviricetes</taxon>
        <taxon>Namazuvirus</taxon>
        <taxon>Namazuvirus POI1126</taxon>
    </lineage>
</organism>
<name>A0A240F4S7_9CAUD</name>
<protein>
    <submittedName>
        <fullName evidence="1">N-acetyltransferase</fullName>
    </submittedName>
</protein>
<keyword evidence="1" id="KW-0808">Transferase</keyword>
<accession>A0A240F4S7</accession>
<dbReference type="GO" id="GO:0016740">
    <property type="term" value="F:transferase activity"/>
    <property type="evidence" value="ECO:0007669"/>
    <property type="project" value="UniProtKB-KW"/>
</dbReference>
<dbReference type="InterPro" id="IPR016181">
    <property type="entry name" value="Acyl_CoA_acyltransferase"/>
</dbReference>
<dbReference type="SUPFAM" id="SSF55729">
    <property type="entry name" value="Acyl-CoA N-acyltransferases (Nat)"/>
    <property type="match status" value="1"/>
</dbReference>
<keyword evidence="2" id="KW-1185">Reference proteome</keyword>
<dbReference type="EMBL" id="KY417925">
    <property type="protein sequence ID" value="APU92952.1"/>
    <property type="molecule type" value="Genomic_DNA"/>
</dbReference>
<gene>
    <name evidence="1" type="ORF">POI1126_24</name>
</gene>
<evidence type="ECO:0000313" key="2">
    <source>
        <dbReference type="Proteomes" id="UP000221249"/>
    </source>
</evidence>
<reference evidence="1 2" key="1">
    <citation type="journal article" date="2017" name="Front. Microbiol.">
        <title>Prevalence, Host Range, and Comparative Genomic Analysis of Temperate Ochrobactrum Phages.</title>
        <authorList>
            <person name="Jackel C."/>
            <person name="Hertwig S."/>
            <person name="Scholz H.C."/>
            <person name="Nockler K."/>
            <person name="Reetz J."/>
            <person name="Hammerl J.A."/>
        </authorList>
    </citation>
    <scope>NUCLEOTIDE SEQUENCE [LARGE SCALE GENOMIC DNA]</scope>
</reference>
<proteinExistence type="predicted"/>
<dbReference type="Proteomes" id="UP000221249">
    <property type="component" value="Segment"/>
</dbReference>
<evidence type="ECO:0000313" key="1">
    <source>
        <dbReference type="EMBL" id="APU92952.1"/>
    </source>
</evidence>
<dbReference type="Gene3D" id="3.40.630.30">
    <property type="match status" value="1"/>
</dbReference>